<dbReference type="PRINTS" id="PR00759">
    <property type="entry name" value="BASICPTASE"/>
</dbReference>
<dbReference type="InterPro" id="IPR020901">
    <property type="entry name" value="Prtase_inh_Kunz-CS"/>
</dbReference>
<dbReference type="Proteomes" id="UP000270296">
    <property type="component" value="Unassembled WGS sequence"/>
</dbReference>
<dbReference type="OrthoDB" id="4473401at2759"/>
<dbReference type="CDD" id="cd00109">
    <property type="entry name" value="Kunitz-type"/>
    <property type="match status" value="2"/>
</dbReference>
<feature type="domain" description="BPTI/Kunitz inhibitor" evidence="4">
    <location>
        <begin position="75"/>
        <end position="125"/>
    </location>
</feature>
<evidence type="ECO:0000313" key="6">
    <source>
        <dbReference type="Proteomes" id="UP000270296"/>
    </source>
</evidence>
<name>A0A3P8DJK5_9BILA</name>
<dbReference type="FunFam" id="4.10.410.10:FF:000004">
    <property type="entry name" value="Tissue factor pathway inhibitor"/>
    <property type="match status" value="1"/>
</dbReference>
<dbReference type="InterPro" id="IPR036880">
    <property type="entry name" value="Kunitz_BPTI_sf"/>
</dbReference>
<keyword evidence="1" id="KW-0646">Protease inhibitor</keyword>
<dbReference type="InterPro" id="IPR002223">
    <property type="entry name" value="Kunitz_BPTI"/>
</dbReference>
<dbReference type="InterPro" id="IPR050098">
    <property type="entry name" value="TFPI/VKTCI-like"/>
</dbReference>
<keyword evidence="3" id="KW-1015">Disulfide bond</keyword>
<dbReference type="PANTHER" id="PTHR10083">
    <property type="entry name" value="KUNITZ-TYPE PROTEASE INHIBITOR-RELATED"/>
    <property type="match status" value="1"/>
</dbReference>
<dbReference type="AlphaFoldDB" id="A0A3P8DJK5"/>
<feature type="domain" description="BPTI/Kunitz inhibitor" evidence="4">
    <location>
        <begin position="6"/>
        <end position="56"/>
    </location>
</feature>
<dbReference type="PROSITE" id="PS00280">
    <property type="entry name" value="BPTI_KUNITZ_1"/>
    <property type="match status" value="2"/>
</dbReference>
<dbReference type="SUPFAM" id="SSF57362">
    <property type="entry name" value="BPTI-like"/>
    <property type="match status" value="2"/>
</dbReference>
<dbReference type="PROSITE" id="PS50279">
    <property type="entry name" value="BPTI_KUNITZ_2"/>
    <property type="match status" value="2"/>
</dbReference>
<dbReference type="Pfam" id="PF00014">
    <property type="entry name" value="Kunitz_BPTI"/>
    <property type="match status" value="2"/>
</dbReference>
<dbReference type="Gene3D" id="4.10.410.10">
    <property type="entry name" value="Pancreatic trypsin inhibitor Kunitz domain"/>
    <property type="match status" value="2"/>
</dbReference>
<dbReference type="GO" id="GO:0004867">
    <property type="term" value="F:serine-type endopeptidase inhibitor activity"/>
    <property type="evidence" value="ECO:0007669"/>
    <property type="project" value="UniProtKB-KW"/>
</dbReference>
<evidence type="ECO:0000313" key="5">
    <source>
        <dbReference type="EMBL" id="VDP34068.1"/>
    </source>
</evidence>
<accession>A0A3P8DJK5</accession>
<dbReference type="EMBL" id="UZAM01014462">
    <property type="protein sequence ID" value="VDP34068.1"/>
    <property type="molecule type" value="Genomic_DNA"/>
</dbReference>
<dbReference type="PANTHER" id="PTHR10083:SF374">
    <property type="entry name" value="BPTI_KUNITZ INHIBITOR DOMAIN-CONTAINING PROTEIN"/>
    <property type="match status" value="1"/>
</dbReference>
<keyword evidence="6" id="KW-1185">Reference proteome</keyword>
<reference evidence="5 6" key="1">
    <citation type="submission" date="2018-11" db="EMBL/GenBank/DDBJ databases">
        <authorList>
            <consortium name="Pathogen Informatics"/>
        </authorList>
    </citation>
    <scope>NUCLEOTIDE SEQUENCE [LARGE SCALE GENOMIC DNA]</scope>
</reference>
<keyword evidence="2" id="KW-0722">Serine protease inhibitor</keyword>
<evidence type="ECO:0000259" key="4">
    <source>
        <dbReference type="PROSITE" id="PS50279"/>
    </source>
</evidence>
<gene>
    <name evidence="5" type="ORF">SBAD_LOCUS10717</name>
</gene>
<proteinExistence type="predicted"/>
<evidence type="ECO:0000256" key="3">
    <source>
        <dbReference type="ARBA" id="ARBA00023157"/>
    </source>
</evidence>
<evidence type="ECO:0000256" key="2">
    <source>
        <dbReference type="ARBA" id="ARBA00022900"/>
    </source>
</evidence>
<sequence>MFTDVCILPPDQGPCNGFDIRYYYNPVSRTCEQFRYGGCKGNGNNFLSASECQTECFGGRIPFPIYGLDFIAEMCSRPVDSGPCRGNFRRWYYNSRTLSCERFTYGGCGGNDNNFDSEEQCEDICIKQFQNSGGSQPSKLRNGFMLNSLLGLSSCIGLAIYMVGP</sequence>
<evidence type="ECO:0000256" key="1">
    <source>
        <dbReference type="ARBA" id="ARBA00022690"/>
    </source>
</evidence>
<protein>
    <recommendedName>
        <fullName evidence="4">BPTI/Kunitz inhibitor domain-containing protein</fullName>
    </recommendedName>
</protein>
<dbReference type="FunFam" id="4.10.410.10:FF:000020">
    <property type="entry name" value="Collagen, type VI, alpha 3"/>
    <property type="match status" value="1"/>
</dbReference>
<organism evidence="5 6">
    <name type="scientific">Soboliphyme baturini</name>
    <dbReference type="NCBI Taxonomy" id="241478"/>
    <lineage>
        <taxon>Eukaryota</taxon>
        <taxon>Metazoa</taxon>
        <taxon>Ecdysozoa</taxon>
        <taxon>Nematoda</taxon>
        <taxon>Enoplea</taxon>
        <taxon>Dorylaimia</taxon>
        <taxon>Dioctophymatida</taxon>
        <taxon>Dioctophymatoidea</taxon>
        <taxon>Soboliphymatidae</taxon>
        <taxon>Soboliphyme</taxon>
    </lineage>
</organism>
<dbReference type="SMART" id="SM00131">
    <property type="entry name" value="KU"/>
    <property type="match status" value="2"/>
</dbReference>